<gene>
    <name evidence="6" type="ORF">GT360_08025</name>
</gene>
<evidence type="ECO:0000313" key="7">
    <source>
        <dbReference type="Proteomes" id="UP000464262"/>
    </source>
</evidence>
<dbReference type="Gene3D" id="3.20.20.80">
    <property type="entry name" value="Glycosidases"/>
    <property type="match status" value="1"/>
</dbReference>
<dbReference type="Gene3D" id="2.60.120.260">
    <property type="entry name" value="Galactose-binding domain-like"/>
    <property type="match status" value="1"/>
</dbReference>
<feature type="domain" description="GH26" evidence="5">
    <location>
        <begin position="1"/>
        <end position="320"/>
    </location>
</feature>
<dbReference type="KEGG" id="vas:GT360_08025"/>
<sequence>MKHYLIALLSCSLLSACSTTVSESLQRVSDPDIPTNIRLFVGQDLGSVGGLEEYNQGYVDYFGVPAGVTIYTSLESLEGLTSKVNYGAGDSHADLYLTSSSFDDVDIAMGLNLVNQLDKVNSGQLDQNLAALSDWIKRSNRKVYLRIGYEYEGAWNGYEPEAYKQAYRHIVSTLEKAQTSNVEYVWQSSGYEEDRDNLLRYYPGDGYVDWMSYSYFNHDPKEAGKETLQLAREKNKPVMIAEVTPRGADLLLDDGEELWKTWFVPFLAHIKDNQDSIKIVAYINALWDEQPMWEGQGWGDSRLQANLYLATKWRRTLKREGWEVKTTVAPPPIFILPDDYEERKQARNKNQEALIPDEKQSQAEDAIPKGNARIYPDSAAVGGQGIAYIYQEGDGLLFKEVTQSNYLIVRYASERSGTIGLAVNGIRKYDLQFESTGSWVGNYNTIELMVDIPNKSDVEIIWNDGDSALNIDYLVFDRR</sequence>
<dbReference type="PROSITE" id="PS51257">
    <property type="entry name" value="PROKAR_LIPOPROTEIN"/>
    <property type="match status" value="1"/>
</dbReference>
<evidence type="ECO:0000256" key="2">
    <source>
        <dbReference type="ARBA" id="ARBA00022801"/>
    </source>
</evidence>
<dbReference type="GO" id="GO:0016985">
    <property type="term" value="F:mannan endo-1,4-beta-mannosidase activity"/>
    <property type="evidence" value="ECO:0007669"/>
    <property type="project" value="InterPro"/>
</dbReference>
<keyword evidence="3 4" id="KW-0326">Glycosidase</keyword>
<proteinExistence type="inferred from homology"/>
<dbReference type="SUPFAM" id="SSF49785">
    <property type="entry name" value="Galactose-binding domain-like"/>
    <property type="match status" value="1"/>
</dbReference>
<evidence type="ECO:0000256" key="1">
    <source>
        <dbReference type="ARBA" id="ARBA00007754"/>
    </source>
</evidence>
<dbReference type="InterPro" id="IPR017853">
    <property type="entry name" value="GH"/>
</dbReference>
<dbReference type="PANTHER" id="PTHR40079">
    <property type="entry name" value="MANNAN ENDO-1,4-BETA-MANNOSIDASE E-RELATED"/>
    <property type="match status" value="1"/>
</dbReference>
<protein>
    <recommendedName>
        <fullName evidence="5">GH26 domain-containing protein</fullName>
    </recommendedName>
</protein>
<dbReference type="PROSITE" id="PS51764">
    <property type="entry name" value="GH26"/>
    <property type="match status" value="1"/>
</dbReference>
<feature type="active site" description="Proton donor" evidence="4">
    <location>
        <position position="150"/>
    </location>
</feature>
<keyword evidence="7" id="KW-1185">Reference proteome</keyword>
<dbReference type="EMBL" id="CP047475">
    <property type="protein sequence ID" value="QIA63467.1"/>
    <property type="molecule type" value="Genomic_DNA"/>
</dbReference>
<evidence type="ECO:0000256" key="4">
    <source>
        <dbReference type="PROSITE-ProRule" id="PRU01100"/>
    </source>
</evidence>
<dbReference type="Pfam" id="PF02156">
    <property type="entry name" value="Glyco_hydro_26"/>
    <property type="match status" value="1"/>
</dbReference>
<dbReference type="GO" id="GO:0006080">
    <property type="term" value="P:substituted mannan metabolic process"/>
    <property type="evidence" value="ECO:0007669"/>
    <property type="project" value="InterPro"/>
</dbReference>
<dbReference type="InterPro" id="IPR022790">
    <property type="entry name" value="GH26_dom"/>
</dbReference>
<evidence type="ECO:0000313" key="6">
    <source>
        <dbReference type="EMBL" id="QIA63467.1"/>
    </source>
</evidence>
<accession>A0A7Z2YDM6</accession>
<dbReference type="InterPro" id="IPR000805">
    <property type="entry name" value="Glyco_hydro_26"/>
</dbReference>
<comment type="similarity">
    <text evidence="1 4">Belongs to the glycosyl hydrolase 26 family.</text>
</comment>
<name>A0A7Z2YDM6_9VIBR</name>
<dbReference type="Proteomes" id="UP000464262">
    <property type="component" value="Chromosome 1"/>
</dbReference>
<keyword evidence="2 4" id="KW-0378">Hydrolase</keyword>
<evidence type="ECO:0000259" key="5">
    <source>
        <dbReference type="PROSITE" id="PS51764"/>
    </source>
</evidence>
<dbReference type="PANTHER" id="PTHR40079:SF4">
    <property type="entry name" value="GH26 DOMAIN-CONTAINING PROTEIN-RELATED"/>
    <property type="match status" value="1"/>
</dbReference>
<organism evidence="6 7">
    <name type="scientific">Vibrio astriarenae</name>
    <dbReference type="NCBI Taxonomy" id="1481923"/>
    <lineage>
        <taxon>Bacteria</taxon>
        <taxon>Pseudomonadati</taxon>
        <taxon>Pseudomonadota</taxon>
        <taxon>Gammaproteobacteria</taxon>
        <taxon>Vibrionales</taxon>
        <taxon>Vibrionaceae</taxon>
        <taxon>Vibrio</taxon>
    </lineage>
</organism>
<dbReference type="InterPro" id="IPR008979">
    <property type="entry name" value="Galactose-bd-like_sf"/>
</dbReference>
<dbReference type="SUPFAM" id="SSF51445">
    <property type="entry name" value="(Trans)glycosidases"/>
    <property type="match status" value="1"/>
</dbReference>
<dbReference type="RefSeq" id="WP_164648360.1">
    <property type="nucleotide sequence ID" value="NZ_CP047475.1"/>
</dbReference>
<dbReference type="CDD" id="cd02795">
    <property type="entry name" value="CBM6-CBM35-CBM36_like"/>
    <property type="match status" value="1"/>
</dbReference>
<dbReference type="AlphaFoldDB" id="A0A7Z2YDM6"/>
<evidence type="ECO:0000256" key="3">
    <source>
        <dbReference type="ARBA" id="ARBA00023295"/>
    </source>
</evidence>
<reference evidence="6 7" key="1">
    <citation type="submission" date="2020-01" db="EMBL/GenBank/DDBJ databases">
        <title>Whole genome and functional gene identification of agarase of Vibrio HN897.</title>
        <authorList>
            <person name="Liu Y."/>
            <person name="Zhao Z."/>
        </authorList>
    </citation>
    <scope>NUCLEOTIDE SEQUENCE [LARGE SCALE GENOMIC DNA]</scope>
    <source>
        <strain evidence="6 7">HN897</strain>
    </source>
</reference>
<feature type="active site" description="Nucleophile" evidence="4">
    <location>
        <position position="242"/>
    </location>
</feature>